<evidence type="ECO:0000313" key="2">
    <source>
        <dbReference type="EMBL" id="WWD05623.1"/>
    </source>
</evidence>
<dbReference type="RefSeq" id="XP_066083590.1">
    <property type="nucleotide sequence ID" value="XM_066227493.1"/>
</dbReference>
<sequence>MSNTGTLPPSDPIQALGPSLFLQVLSHLPLGSLTSCLKVNKSWNDLVTSSPTTLYRPLAAQVGIEPPLLDELYTKDKATAQSSTWSNPNYTSSDSGGHEGGVNWKNVIKDYVDLQSNWKKGRARSKWICPGRNTVWRIKVDHEEGTIITTSRIDGILVSDLKTSEPIFEYEEIGSYAHLEFAKGYAIFNSNDDRSFEIHLTPTALSKLPPERRRNLPPSNRSITHNKGYSFTLEDHYQPPVFSENSEQSNLTIPPRGHLTYYKSLTPRTDCFAFRARIDKQYTSEERLVFGTSSDEEAYIYDLQSESNSEMERFVFDQQDRGRPNYIEFDNSYLFICHSTSVNVYSRNTKKKLITFPPPVTAPFDAASAIYTCYDPSRSTKKIKPNKEGEVLVGEVNVQGKWIDDNGFDGVMMASGQGRIAGREFAAVHYTSKDLFAITKSGTIYALRNYQDVLSIPNPEARDRAVNANLLAIVIRESLRQLSTHGEHVVITSATSVFLLHTSSLPPPPYNTGSSDQSRPTIKLLNLMNVHHKGMGQCSCLQMDREKIYAVYWALGESEAGGAVNYEGERILPPQEAIGDFGLCVKVWDFGLESSS</sequence>
<dbReference type="EMBL" id="CP144089">
    <property type="protein sequence ID" value="WWD05623.1"/>
    <property type="molecule type" value="Genomic_DNA"/>
</dbReference>
<dbReference type="Proteomes" id="UP001358614">
    <property type="component" value="Chromosome 1"/>
</dbReference>
<proteinExistence type="predicted"/>
<evidence type="ECO:0000313" key="3">
    <source>
        <dbReference type="Proteomes" id="UP001358614"/>
    </source>
</evidence>
<dbReference type="Pfam" id="PF00646">
    <property type="entry name" value="F-box"/>
    <property type="match status" value="1"/>
</dbReference>
<dbReference type="KEGG" id="ker:91102507"/>
<name>A0AAX4KHS5_9TREE</name>
<dbReference type="InterPro" id="IPR001810">
    <property type="entry name" value="F-box_dom"/>
</dbReference>
<keyword evidence="3" id="KW-1185">Reference proteome</keyword>
<protein>
    <recommendedName>
        <fullName evidence="1">F-box domain-containing protein</fullName>
    </recommendedName>
</protein>
<gene>
    <name evidence="2" type="ORF">V865_003704</name>
</gene>
<accession>A0AAX4KHS5</accession>
<dbReference type="Gene3D" id="1.20.1280.50">
    <property type="match status" value="1"/>
</dbReference>
<dbReference type="AlphaFoldDB" id="A0AAX4KHS5"/>
<dbReference type="SUPFAM" id="SSF101908">
    <property type="entry name" value="Putative isomerase YbhE"/>
    <property type="match status" value="1"/>
</dbReference>
<dbReference type="SUPFAM" id="SSF81383">
    <property type="entry name" value="F-box domain"/>
    <property type="match status" value="1"/>
</dbReference>
<feature type="domain" description="F-box" evidence="1">
    <location>
        <begin position="18"/>
        <end position="51"/>
    </location>
</feature>
<organism evidence="2 3">
    <name type="scientific">Kwoniella europaea PYCC6329</name>
    <dbReference type="NCBI Taxonomy" id="1423913"/>
    <lineage>
        <taxon>Eukaryota</taxon>
        <taxon>Fungi</taxon>
        <taxon>Dikarya</taxon>
        <taxon>Basidiomycota</taxon>
        <taxon>Agaricomycotina</taxon>
        <taxon>Tremellomycetes</taxon>
        <taxon>Tremellales</taxon>
        <taxon>Cryptococcaceae</taxon>
        <taxon>Kwoniella</taxon>
    </lineage>
</organism>
<dbReference type="InterPro" id="IPR036047">
    <property type="entry name" value="F-box-like_dom_sf"/>
</dbReference>
<evidence type="ECO:0000259" key="1">
    <source>
        <dbReference type="Pfam" id="PF00646"/>
    </source>
</evidence>
<reference evidence="2 3" key="1">
    <citation type="submission" date="2024-01" db="EMBL/GenBank/DDBJ databases">
        <title>Comparative genomics of Cryptococcus and Kwoniella reveals pathogenesis evolution and contrasting modes of karyotype evolution via chromosome fusion or intercentromeric recombination.</title>
        <authorList>
            <person name="Coelho M.A."/>
            <person name="David-Palma M."/>
            <person name="Shea T."/>
            <person name="Bowers K."/>
            <person name="McGinley-Smith S."/>
            <person name="Mohammad A.W."/>
            <person name="Gnirke A."/>
            <person name="Yurkov A.M."/>
            <person name="Nowrousian M."/>
            <person name="Sun S."/>
            <person name="Cuomo C.A."/>
            <person name="Heitman J."/>
        </authorList>
    </citation>
    <scope>NUCLEOTIDE SEQUENCE [LARGE SCALE GENOMIC DNA]</scope>
    <source>
        <strain evidence="2 3">PYCC6329</strain>
    </source>
</reference>
<dbReference type="GeneID" id="91102507"/>